<comment type="caution">
    <text evidence="1">The sequence shown here is derived from an EMBL/GenBank/DDBJ whole genome shotgun (WGS) entry which is preliminary data.</text>
</comment>
<name>A0A1F6E1H0_9BACT</name>
<gene>
    <name evidence="1" type="ORF">A3C21_00080</name>
</gene>
<evidence type="ECO:0000313" key="2">
    <source>
        <dbReference type="Proteomes" id="UP000178572"/>
    </source>
</evidence>
<reference evidence="1 2" key="1">
    <citation type="journal article" date="2016" name="Nat. Commun.">
        <title>Thousands of microbial genomes shed light on interconnected biogeochemical processes in an aquifer system.</title>
        <authorList>
            <person name="Anantharaman K."/>
            <person name="Brown C.T."/>
            <person name="Hug L.A."/>
            <person name="Sharon I."/>
            <person name="Castelle C.J."/>
            <person name="Probst A.J."/>
            <person name="Thomas B.C."/>
            <person name="Singh A."/>
            <person name="Wilkins M.J."/>
            <person name="Karaoz U."/>
            <person name="Brodie E.L."/>
            <person name="Williams K.H."/>
            <person name="Hubbard S.S."/>
            <person name="Banfield J.F."/>
        </authorList>
    </citation>
    <scope>NUCLEOTIDE SEQUENCE [LARGE SCALE GENOMIC DNA]</scope>
</reference>
<sequence>MKEKPNEGPVRSQKGLSVSADRLEYNFLDKEVENPYALIREESLKIENPRIRHLYVTRALYNIGDPKGRMLTIEELDLLNKYVTGEYLTDEDLKLLDTLVPDTDAK</sequence>
<proteinExistence type="predicted"/>
<protein>
    <submittedName>
        <fullName evidence="1">Uncharacterized protein</fullName>
    </submittedName>
</protein>
<dbReference type="STRING" id="1798500.A3C21_00080"/>
<evidence type="ECO:0000313" key="1">
    <source>
        <dbReference type="EMBL" id="OGG67486.1"/>
    </source>
</evidence>
<dbReference type="Proteomes" id="UP000178572">
    <property type="component" value="Unassembled WGS sequence"/>
</dbReference>
<dbReference type="AlphaFoldDB" id="A0A1F6E1H0"/>
<dbReference type="EMBL" id="MFLN01000006">
    <property type="protein sequence ID" value="OGG67486.1"/>
    <property type="molecule type" value="Genomic_DNA"/>
</dbReference>
<organism evidence="1 2">
    <name type="scientific">Candidatus Kaiserbacteria bacterium RIFCSPHIGHO2_02_FULL_59_21</name>
    <dbReference type="NCBI Taxonomy" id="1798500"/>
    <lineage>
        <taxon>Bacteria</taxon>
        <taxon>Candidatus Kaiseribacteriota</taxon>
    </lineage>
</organism>
<accession>A0A1F6E1H0</accession>